<sequence>METKIIKVLVLCTGNSCRSVMAEALINDLRRGRYQAWSAGSHPTGYVHPKSIETLKRHGIDPGQPHSKSWNELGDQPFDLVITVCDQAAGESCPLFPGKPTKLHWSTPDPAKATGSDAEIKAAFDEAFCILRKRVEDLTK</sequence>
<dbReference type="SUPFAM" id="SSF52788">
    <property type="entry name" value="Phosphotyrosine protein phosphatases I"/>
    <property type="match status" value="1"/>
</dbReference>
<evidence type="ECO:0000313" key="3">
    <source>
        <dbReference type="EMBL" id="CAE6771174.1"/>
    </source>
</evidence>
<keyword evidence="3" id="KW-0560">Oxidoreductase</keyword>
<dbReference type="SMART" id="SM00226">
    <property type="entry name" value="LMWPc"/>
    <property type="match status" value="1"/>
</dbReference>
<feature type="domain" description="Phosphotyrosine protein phosphatase I" evidence="2">
    <location>
        <begin position="6"/>
        <end position="140"/>
    </location>
</feature>
<protein>
    <submittedName>
        <fullName evidence="3">Arsenate reductase</fullName>
        <ecNumber evidence="3">1.20.4.1</ecNumber>
    </submittedName>
</protein>
<proteinExistence type="predicted"/>
<evidence type="ECO:0000256" key="1">
    <source>
        <dbReference type="ARBA" id="ARBA00022849"/>
    </source>
</evidence>
<dbReference type="GO" id="GO:0008794">
    <property type="term" value="F:arsenate reductase (glutaredoxin) activity"/>
    <property type="evidence" value="ECO:0007669"/>
    <property type="project" value="UniProtKB-EC"/>
</dbReference>
<dbReference type="PANTHER" id="PTHR43428:SF1">
    <property type="entry name" value="ARSENATE REDUCTASE"/>
    <property type="match status" value="1"/>
</dbReference>
<dbReference type="EC" id="1.20.4.1" evidence="3"/>
<dbReference type="Pfam" id="PF01451">
    <property type="entry name" value="LMWPc"/>
    <property type="match status" value="1"/>
</dbReference>
<reference evidence="3 4" key="1">
    <citation type="submission" date="2021-02" db="EMBL/GenBank/DDBJ databases">
        <authorList>
            <person name="Han P."/>
        </authorList>
    </citation>
    <scope>NUCLEOTIDE SEQUENCE [LARGE SCALE GENOMIC DNA]</scope>
    <source>
        <strain evidence="3">Candidatus Nitrospira sp. ZN2</strain>
    </source>
</reference>
<dbReference type="RefSeq" id="WP_213043133.1">
    <property type="nucleotide sequence ID" value="NZ_CAJNBJ010000017.1"/>
</dbReference>
<dbReference type="InterPro" id="IPR023485">
    <property type="entry name" value="Ptyr_pPase"/>
</dbReference>
<dbReference type="InterPro" id="IPR036196">
    <property type="entry name" value="Ptyr_pPase_sf"/>
</dbReference>
<organism evidence="3 4">
    <name type="scientific">Nitrospira defluvii</name>
    <dbReference type="NCBI Taxonomy" id="330214"/>
    <lineage>
        <taxon>Bacteria</taxon>
        <taxon>Pseudomonadati</taxon>
        <taxon>Nitrospirota</taxon>
        <taxon>Nitrospiria</taxon>
        <taxon>Nitrospirales</taxon>
        <taxon>Nitrospiraceae</taxon>
        <taxon>Nitrospira</taxon>
    </lineage>
</organism>
<evidence type="ECO:0000313" key="4">
    <source>
        <dbReference type="Proteomes" id="UP000675880"/>
    </source>
</evidence>
<dbReference type="CDD" id="cd16345">
    <property type="entry name" value="LMWP_ArsC"/>
    <property type="match status" value="1"/>
</dbReference>
<dbReference type="EMBL" id="CAJNBJ010000017">
    <property type="protein sequence ID" value="CAE6771174.1"/>
    <property type="molecule type" value="Genomic_DNA"/>
</dbReference>
<dbReference type="Proteomes" id="UP000675880">
    <property type="component" value="Unassembled WGS sequence"/>
</dbReference>
<comment type="caution">
    <text evidence="3">The sequence shown here is derived from an EMBL/GenBank/DDBJ whole genome shotgun (WGS) entry which is preliminary data.</text>
</comment>
<keyword evidence="1" id="KW-0059">Arsenical resistance</keyword>
<accession>A0ABM8RTU5</accession>
<name>A0ABM8RTU5_9BACT</name>
<evidence type="ECO:0000259" key="2">
    <source>
        <dbReference type="SMART" id="SM00226"/>
    </source>
</evidence>
<dbReference type="PANTHER" id="PTHR43428">
    <property type="entry name" value="ARSENATE REDUCTASE"/>
    <property type="match status" value="1"/>
</dbReference>
<keyword evidence="4" id="KW-1185">Reference proteome</keyword>
<dbReference type="Gene3D" id="3.40.50.2300">
    <property type="match status" value="1"/>
</dbReference>
<gene>
    <name evidence="3" type="ORF">NSPZN2_40294</name>
</gene>